<dbReference type="RefSeq" id="WP_130990670.1">
    <property type="nucleotide sequence ID" value="NZ_SISK01000004.1"/>
</dbReference>
<evidence type="ECO:0000313" key="9">
    <source>
        <dbReference type="EMBL" id="TBN41190.1"/>
    </source>
</evidence>
<dbReference type="Pfam" id="PF12801">
    <property type="entry name" value="Fer4_5"/>
    <property type="match status" value="1"/>
</dbReference>
<dbReference type="GO" id="GO:0051539">
    <property type="term" value="F:4 iron, 4 sulfur cluster binding"/>
    <property type="evidence" value="ECO:0007669"/>
    <property type="project" value="UniProtKB-KW"/>
</dbReference>
<evidence type="ECO:0000259" key="8">
    <source>
        <dbReference type="PROSITE" id="PS51379"/>
    </source>
</evidence>
<keyword evidence="2" id="KW-0004">4Fe-4S</keyword>
<evidence type="ECO:0000256" key="3">
    <source>
        <dbReference type="ARBA" id="ARBA00022723"/>
    </source>
</evidence>
<keyword evidence="3" id="KW-0479">Metal-binding</keyword>
<feature type="domain" description="4Fe-4S ferredoxin-type" evidence="8">
    <location>
        <begin position="291"/>
        <end position="320"/>
    </location>
</feature>
<name>A0A4Q9G4R3_9RHOB</name>
<dbReference type="Pfam" id="PF13746">
    <property type="entry name" value="Fer4_18"/>
    <property type="match status" value="2"/>
</dbReference>
<dbReference type="InterPro" id="IPR051684">
    <property type="entry name" value="Electron_Trans/Redox"/>
</dbReference>
<feature type="transmembrane region" description="Helical" evidence="7">
    <location>
        <begin position="155"/>
        <end position="172"/>
    </location>
</feature>
<dbReference type="Proteomes" id="UP000293520">
    <property type="component" value="Unassembled WGS sequence"/>
</dbReference>
<dbReference type="OrthoDB" id="9811700at2"/>
<dbReference type="GO" id="GO:0005886">
    <property type="term" value="C:plasma membrane"/>
    <property type="evidence" value="ECO:0007669"/>
    <property type="project" value="TreeGrafter"/>
</dbReference>
<dbReference type="Pfam" id="PF11614">
    <property type="entry name" value="FixG_C"/>
    <property type="match status" value="1"/>
</dbReference>
<dbReference type="PANTHER" id="PTHR30176">
    <property type="entry name" value="FERREDOXIN-TYPE PROTEIN NAPH"/>
    <property type="match status" value="1"/>
</dbReference>
<dbReference type="InterPro" id="IPR017900">
    <property type="entry name" value="4Fe4S_Fe_S_CS"/>
</dbReference>
<keyword evidence="7" id="KW-1133">Transmembrane helix</keyword>
<keyword evidence="10" id="KW-1185">Reference proteome</keyword>
<evidence type="ECO:0000256" key="6">
    <source>
        <dbReference type="ARBA" id="ARBA00023014"/>
    </source>
</evidence>
<dbReference type="EMBL" id="SISK01000004">
    <property type="protein sequence ID" value="TBN41190.1"/>
    <property type="molecule type" value="Genomic_DNA"/>
</dbReference>
<feature type="transmembrane region" description="Helical" evidence="7">
    <location>
        <begin position="192"/>
        <end position="210"/>
    </location>
</feature>
<feature type="transmembrane region" description="Helical" evidence="7">
    <location>
        <begin position="379"/>
        <end position="398"/>
    </location>
</feature>
<reference evidence="9 10" key="1">
    <citation type="submission" date="2019-02" db="EMBL/GenBank/DDBJ databases">
        <title>Paracoccus subflavus sp. nov., isolated from marine sediment of the Pacific Ocean.</title>
        <authorList>
            <person name="Zhang G."/>
        </authorList>
    </citation>
    <scope>NUCLEOTIDE SEQUENCE [LARGE SCALE GENOMIC DNA]</scope>
    <source>
        <strain evidence="9 10">GY0581</strain>
    </source>
</reference>
<keyword evidence="1" id="KW-0813">Transport</keyword>
<dbReference type="InterPro" id="IPR032879">
    <property type="entry name" value="FixG_C"/>
</dbReference>
<sequence>MSSQELDPPSLYAAREPIFPKRVKGRFRTLKWIVMALALAVYYVTPWIRWDRGPAMPDQAVLVDLANRRFFFFWIEIWPHEFYFVAGLLVMAGLGLFLFTSVLGRVWCGYACPQTVWTDLFILVERWIEGDRNARLRLYRQNWNAHKVGLRVAKWAAWLVIALLTGGAWIFYFTDAPTLLSGLLAGQAHPVAYITMAILTATTFVFGGFAREQICIYACPWPRIQAAMMDEDTLTVAYREWRGEPRGKANIHRRCTSGAAIAEAISPAAGPAVGRNYPPTPYPGVPTGVDAPIRQDSPGDCIDCLACVNVCPMGIDIRNGQQMECITCALCIDACDEIMDKIGKPRGLIGYMALRDETAERAGVAPKPAWRHIVRPRTILYFTLWAGIGLAMIVALFLRSPLELNVSPVRNPLFVTLSDGAIRNTYEVRLRNKQNEARSFAFDVKGADGLSVAIEGAPSGSVGVAADETLSRRLYVTAPAGSDPAQKATTPLALVARDLSDGTTATAETVFHGKGE</sequence>
<evidence type="ECO:0000256" key="4">
    <source>
        <dbReference type="ARBA" id="ARBA00022982"/>
    </source>
</evidence>
<evidence type="ECO:0000256" key="7">
    <source>
        <dbReference type="SAM" id="Phobius"/>
    </source>
</evidence>
<feature type="transmembrane region" description="Helical" evidence="7">
    <location>
        <begin position="82"/>
        <end position="103"/>
    </location>
</feature>
<proteinExistence type="predicted"/>
<keyword evidence="6" id="KW-0411">Iron-sulfur</keyword>
<dbReference type="Gene3D" id="2.60.40.10">
    <property type="entry name" value="Immunoglobulins"/>
    <property type="match status" value="1"/>
</dbReference>
<evidence type="ECO:0000313" key="10">
    <source>
        <dbReference type="Proteomes" id="UP000293520"/>
    </source>
</evidence>
<keyword evidence="4" id="KW-0249">Electron transport</keyword>
<keyword evidence="7" id="KW-0472">Membrane</keyword>
<comment type="caution">
    <text evidence="9">The sequence shown here is derived from an EMBL/GenBank/DDBJ whole genome shotgun (WGS) entry which is preliminary data.</text>
</comment>
<dbReference type="InterPro" id="IPR017896">
    <property type="entry name" value="4Fe4S_Fe-S-bd"/>
</dbReference>
<organism evidence="9 10">
    <name type="scientific">Paracoccus subflavus</name>
    <dbReference type="NCBI Taxonomy" id="2528244"/>
    <lineage>
        <taxon>Bacteria</taxon>
        <taxon>Pseudomonadati</taxon>
        <taxon>Pseudomonadota</taxon>
        <taxon>Alphaproteobacteria</taxon>
        <taxon>Rhodobacterales</taxon>
        <taxon>Paracoccaceae</taxon>
        <taxon>Paracoccus</taxon>
    </lineage>
</organism>
<accession>A0A4Q9G4R3</accession>
<gene>
    <name evidence="9" type="ORF">EYE42_07390</name>
</gene>
<dbReference type="PROSITE" id="PS51379">
    <property type="entry name" value="4FE4S_FER_2"/>
    <property type="match status" value="1"/>
</dbReference>
<keyword evidence="5" id="KW-0408">Iron</keyword>
<dbReference type="GO" id="GO:0046872">
    <property type="term" value="F:metal ion binding"/>
    <property type="evidence" value="ECO:0007669"/>
    <property type="project" value="UniProtKB-KW"/>
</dbReference>
<feature type="transmembrane region" description="Helical" evidence="7">
    <location>
        <begin position="29"/>
        <end position="48"/>
    </location>
</feature>
<dbReference type="PROSITE" id="PS00198">
    <property type="entry name" value="4FE4S_FER_1"/>
    <property type="match status" value="1"/>
</dbReference>
<dbReference type="SUPFAM" id="SSF54862">
    <property type="entry name" value="4Fe-4S ferredoxins"/>
    <property type="match status" value="1"/>
</dbReference>
<evidence type="ECO:0000256" key="2">
    <source>
        <dbReference type="ARBA" id="ARBA00022485"/>
    </source>
</evidence>
<protein>
    <submittedName>
        <fullName evidence="9">Cytochrome c oxidase accessory protein CcoG</fullName>
    </submittedName>
</protein>
<dbReference type="InterPro" id="IPR013783">
    <property type="entry name" value="Ig-like_fold"/>
</dbReference>
<dbReference type="AlphaFoldDB" id="A0A4Q9G4R3"/>
<evidence type="ECO:0000256" key="1">
    <source>
        <dbReference type="ARBA" id="ARBA00022448"/>
    </source>
</evidence>
<dbReference type="PANTHER" id="PTHR30176:SF3">
    <property type="entry name" value="FERREDOXIN-TYPE PROTEIN NAPH"/>
    <property type="match status" value="1"/>
</dbReference>
<keyword evidence="7" id="KW-0812">Transmembrane</keyword>
<evidence type="ECO:0000256" key="5">
    <source>
        <dbReference type="ARBA" id="ARBA00023004"/>
    </source>
</evidence>